<gene>
    <name evidence="2" type="ORF">BGK67_33605</name>
</gene>
<evidence type="ECO:0000313" key="2">
    <source>
        <dbReference type="EMBL" id="OEJ22470.1"/>
    </source>
</evidence>
<dbReference type="EMBL" id="MEHK01000002">
    <property type="protein sequence ID" value="OEJ22470.1"/>
    <property type="molecule type" value="Genomic_DNA"/>
</dbReference>
<keyword evidence="3" id="KW-1185">Reference proteome</keyword>
<reference evidence="2 3" key="1">
    <citation type="submission" date="2016-08" db="EMBL/GenBank/DDBJ databases">
        <title>The complete genome of Streptomyces subrutilus 10-1-1.</title>
        <authorList>
            <person name="Chen X."/>
        </authorList>
    </citation>
    <scope>NUCLEOTIDE SEQUENCE [LARGE SCALE GENOMIC DNA]</scope>
    <source>
        <strain evidence="2 3">10-1-1</strain>
    </source>
</reference>
<feature type="transmembrane region" description="Helical" evidence="1">
    <location>
        <begin position="6"/>
        <end position="30"/>
    </location>
</feature>
<comment type="caution">
    <text evidence="2">The sequence shown here is derived from an EMBL/GenBank/DDBJ whole genome shotgun (WGS) entry which is preliminary data.</text>
</comment>
<dbReference type="STRING" id="36818.BGK67_33605"/>
<keyword evidence="1" id="KW-1133">Transmembrane helix</keyword>
<keyword evidence="1" id="KW-0812">Transmembrane</keyword>
<organism evidence="2 3">
    <name type="scientific">Streptomyces subrutilus</name>
    <dbReference type="NCBI Taxonomy" id="36818"/>
    <lineage>
        <taxon>Bacteria</taxon>
        <taxon>Bacillati</taxon>
        <taxon>Actinomycetota</taxon>
        <taxon>Actinomycetes</taxon>
        <taxon>Kitasatosporales</taxon>
        <taxon>Streptomycetaceae</taxon>
        <taxon>Streptomyces</taxon>
    </lineage>
</organism>
<evidence type="ECO:0000256" key="1">
    <source>
        <dbReference type="SAM" id="Phobius"/>
    </source>
</evidence>
<keyword evidence="1" id="KW-0472">Membrane</keyword>
<proteinExistence type="predicted"/>
<dbReference type="Proteomes" id="UP000095705">
    <property type="component" value="Unassembled WGS sequence"/>
</dbReference>
<name>A0A1E5P091_9ACTN</name>
<protein>
    <submittedName>
        <fullName evidence="2">Uncharacterized protein</fullName>
    </submittedName>
</protein>
<dbReference type="AlphaFoldDB" id="A0A1E5P091"/>
<accession>A0A1E5P091</accession>
<evidence type="ECO:0000313" key="3">
    <source>
        <dbReference type="Proteomes" id="UP000095705"/>
    </source>
</evidence>
<sequence length="179" mass="19758">MAERINGLLPFVIVLLGLVTTLSLAVGRLVSRERGRKSRLAAQSVGLAARLAGPQRNLRGAWLDVLAGDPEGGYVLTPRQQRQHARGFLYAAVRLRLHDLTRPLWYPLDWILSSGSRTNSLHAMAVGAHIIYIQWHDGLHTLLTEGWSWVGGCALAVGFGLRWLRKARGIELATPEAKE</sequence>